<protein>
    <recommendedName>
        <fullName evidence="4">DUF1795 domain-containing protein</fullName>
    </recommendedName>
</protein>
<evidence type="ECO:0000256" key="1">
    <source>
        <dbReference type="SAM" id="SignalP"/>
    </source>
</evidence>
<dbReference type="RefSeq" id="WP_163911328.1">
    <property type="nucleotide sequence ID" value="NZ_JAAGWD010000001.1"/>
</dbReference>
<reference evidence="2 3" key="1">
    <citation type="submission" date="2020-02" db="EMBL/GenBank/DDBJ databases">
        <authorList>
            <person name="Kim M.K."/>
        </authorList>
    </citation>
    <scope>NUCLEOTIDE SEQUENCE [LARGE SCALE GENOMIC DNA]</scope>
    <source>
        <strain evidence="2 3">BT327</strain>
    </source>
</reference>
<dbReference type="Proteomes" id="UP000474777">
    <property type="component" value="Unassembled WGS sequence"/>
</dbReference>
<keyword evidence="3" id="KW-1185">Reference proteome</keyword>
<evidence type="ECO:0008006" key="4">
    <source>
        <dbReference type="Google" id="ProtNLM"/>
    </source>
</evidence>
<name>A0A6B3LS38_9BACT</name>
<organism evidence="2 3">
    <name type="scientific">Pontibacter burrus</name>
    <dbReference type="NCBI Taxonomy" id="2704466"/>
    <lineage>
        <taxon>Bacteria</taxon>
        <taxon>Pseudomonadati</taxon>
        <taxon>Bacteroidota</taxon>
        <taxon>Cytophagia</taxon>
        <taxon>Cytophagales</taxon>
        <taxon>Hymenobacteraceae</taxon>
        <taxon>Pontibacter</taxon>
    </lineage>
</organism>
<dbReference type="AlphaFoldDB" id="A0A6B3LS38"/>
<proteinExistence type="predicted"/>
<dbReference type="EMBL" id="JAAGWD010000001">
    <property type="protein sequence ID" value="NEM96314.1"/>
    <property type="molecule type" value="Genomic_DNA"/>
</dbReference>
<sequence length="207" mass="23227">MIKFLLSTCLFFSFATYCAAQESSNYQLLINGKAVDIDLGKPVDFKTAKGEQLKIELKQKDVLFYKDDVVSLNYPKEFSVSKSVPDNNIEQLAIMTAHGSGVLIQKYNGLNPSILVDMMLQEVIKESINYGYTQKDQSFEKKLVSGQVLKGKMATLHYKGDEQTYVVAAYGAKDEGILVLTMINSTYVEQDQKLLDMVLNTLSYKSL</sequence>
<evidence type="ECO:0000313" key="3">
    <source>
        <dbReference type="Proteomes" id="UP000474777"/>
    </source>
</evidence>
<accession>A0A6B3LS38</accession>
<keyword evidence="1" id="KW-0732">Signal</keyword>
<feature type="chain" id="PRO_5025335783" description="DUF1795 domain-containing protein" evidence="1">
    <location>
        <begin position="21"/>
        <end position="207"/>
    </location>
</feature>
<comment type="caution">
    <text evidence="2">The sequence shown here is derived from an EMBL/GenBank/DDBJ whole genome shotgun (WGS) entry which is preliminary data.</text>
</comment>
<feature type="signal peptide" evidence="1">
    <location>
        <begin position="1"/>
        <end position="20"/>
    </location>
</feature>
<gene>
    <name evidence="2" type="ORF">GXP69_01290</name>
</gene>
<evidence type="ECO:0000313" key="2">
    <source>
        <dbReference type="EMBL" id="NEM96314.1"/>
    </source>
</evidence>